<dbReference type="PATRIC" id="fig|348824.6.peg.1827"/>
<dbReference type="AlphaFoldDB" id="W6RAJ0"/>
<dbReference type="HOGENOM" id="CLU_760478_0_0_5"/>
<reference evidence="2" key="1">
    <citation type="submission" date="2013-11" db="EMBL/GenBank/DDBJ databases">
        <title>Draft genome sequence of the broad-host-range Rhizobium sp. LPU83 strain, a member of the low-genetic diversity Oregon-like Rhizobium sp. group.</title>
        <authorList>
            <person name="Wibberg D."/>
            <person name="Puehler A."/>
            <person name="Schlueter A."/>
        </authorList>
    </citation>
    <scope>NUCLEOTIDE SEQUENCE [LARGE SCALE GENOMIC DNA]</scope>
    <source>
        <strain evidence="2">LPU83</strain>
    </source>
</reference>
<feature type="domain" description="Peptidase S74" evidence="1">
    <location>
        <begin position="293"/>
        <end position="343"/>
    </location>
</feature>
<dbReference type="EMBL" id="HG916852">
    <property type="protein sequence ID" value="CDM57370.1"/>
    <property type="molecule type" value="Genomic_DNA"/>
</dbReference>
<keyword evidence="3" id="KW-1185">Reference proteome</keyword>
<dbReference type="Pfam" id="PF13884">
    <property type="entry name" value="Peptidase_S74"/>
    <property type="match status" value="1"/>
</dbReference>
<dbReference type="eggNOG" id="ENOG5033J9I">
    <property type="taxonomic scope" value="Bacteria"/>
</dbReference>
<proteinExistence type="predicted"/>
<protein>
    <recommendedName>
        <fullName evidence="1">Peptidase S74 domain-containing protein</fullName>
    </recommendedName>
</protein>
<gene>
    <name evidence="2" type="ORF">LPU83_1705</name>
</gene>
<evidence type="ECO:0000259" key="1">
    <source>
        <dbReference type="Pfam" id="PF13884"/>
    </source>
</evidence>
<dbReference type="RefSeq" id="WP_037069407.1">
    <property type="nucleotide sequence ID" value="NZ_HG916852.1"/>
</dbReference>
<dbReference type="Proteomes" id="UP000019443">
    <property type="component" value="Chromosome"/>
</dbReference>
<dbReference type="InterPro" id="IPR030392">
    <property type="entry name" value="S74_ICA"/>
</dbReference>
<evidence type="ECO:0000313" key="2">
    <source>
        <dbReference type="EMBL" id="CDM57370.1"/>
    </source>
</evidence>
<organism evidence="2 3">
    <name type="scientific">Rhizobium favelukesii</name>
    <dbReference type="NCBI Taxonomy" id="348824"/>
    <lineage>
        <taxon>Bacteria</taxon>
        <taxon>Pseudomonadati</taxon>
        <taxon>Pseudomonadota</taxon>
        <taxon>Alphaproteobacteria</taxon>
        <taxon>Hyphomicrobiales</taxon>
        <taxon>Rhizobiaceae</taxon>
        <taxon>Rhizobium/Agrobacterium group</taxon>
        <taxon>Rhizobium</taxon>
    </lineage>
</organism>
<dbReference type="KEGG" id="rhl:LPU83_1705"/>
<evidence type="ECO:0000313" key="3">
    <source>
        <dbReference type="Proteomes" id="UP000019443"/>
    </source>
</evidence>
<name>W6RAJ0_9HYPH</name>
<sequence>MASSPSTQTTINKTELPDWVDKAGQENLQIANDLASRPYEGYNGSVTAGQTDLQQQANTNASQNANAWLPTMNGAVDATKAATTYTPRSFLSGNVGDYMNPYLDQVESRAVDNAGTAFKNNLNTIGDTAISAGAFGGSRQGVAEGVAAAENARQVGDLSAQIRAQGFDTASGLMENDANRDLQGQQIRTQAAGQLGDLATAGNTLSNQNSALLSALGQSQQQTNQQGLQEQYAKWQEQQNYPLQQLNLRLAALGATPYGGTQSQTSTASGGGNTGMSAIGGFLGILPFLGGLSDERDKTDIEELGKDPETGLTIYAYRYKGDPKNTPKVVGPMAQEVEKKWPGSVREIGGHKIIKANLGFGGGA</sequence>
<accession>W6RAJ0</accession>